<organism evidence="3 4">
    <name type="scientific">Leucobacter chromiiresistens</name>
    <dbReference type="NCBI Taxonomy" id="1079994"/>
    <lineage>
        <taxon>Bacteria</taxon>
        <taxon>Bacillati</taxon>
        <taxon>Actinomycetota</taxon>
        <taxon>Actinomycetes</taxon>
        <taxon>Micrococcales</taxon>
        <taxon>Microbacteriaceae</taxon>
        <taxon>Leucobacter</taxon>
    </lineage>
</organism>
<feature type="transmembrane region" description="Helical" evidence="1">
    <location>
        <begin position="31"/>
        <end position="53"/>
    </location>
</feature>
<feature type="transmembrane region" description="Helical" evidence="1">
    <location>
        <begin position="103"/>
        <end position="123"/>
    </location>
</feature>
<sequence length="173" mass="18250">MAVTPAAVPPRVGALIEGYQGPVIDERAVRVAAGLLLTLGLVAATAALAFGTARPLQMFGMFFLLDVLTRLLVSDRLSITLALGRLASRSHSPRWVGAPQKAFAWWLAVGIATTSCIALGSGAIPLQGALALCGVCFTLLALEAIFGWCAGCHLHRRLSRHPTHHCADRSCNL</sequence>
<dbReference type="RefSeq" id="WP_010155356.1">
    <property type="nucleotide sequence ID" value="NZ_FNKB01000001.1"/>
</dbReference>
<feature type="transmembrane region" description="Helical" evidence="1">
    <location>
        <begin position="129"/>
        <end position="150"/>
    </location>
</feature>
<evidence type="ECO:0000256" key="1">
    <source>
        <dbReference type="SAM" id="Phobius"/>
    </source>
</evidence>
<proteinExistence type="predicted"/>
<keyword evidence="1" id="KW-0812">Transmembrane</keyword>
<evidence type="ECO:0000313" key="4">
    <source>
        <dbReference type="Proteomes" id="UP000182690"/>
    </source>
</evidence>
<dbReference type="AlphaFoldDB" id="A0A1H0YGW2"/>
<dbReference type="InterPro" id="IPR025508">
    <property type="entry name" value="DUF4395"/>
</dbReference>
<dbReference type="Proteomes" id="UP000182690">
    <property type="component" value="Unassembled WGS sequence"/>
</dbReference>
<evidence type="ECO:0000259" key="2">
    <source>
        <dbReference type="Pfam" id="PF14340"/>
    </source>
</evidence>
<evidence type="ECO:0000313" key="3">
    <source>
        <dbReference type="EMBL" id="SDQ14283.1"/>
    </source>
</evidence>
<keyword evidence="1" id="KW-1133">Transmembrane helix</keyword>
<name>A0A1H0YGW2_9MICO</name>
<accession>A0A1H0YGW2</accession>
<keyword evidence="1" id="KW-0472">Membrane</keyword>
<protein>
    <recommendedName>
        <fullName evidence="2">DUF4395 domain-containing protein</fullName>
    </recommendedName>
</protein>
<reference evidence="3 4" key="1">
    <citation type="submission" date="2016-10" db="EMBL/GenBank/DDBJ databases">
        <authorList>
            <person name="de Groot N.N."/>
        </authorList>
    </citation>
    <scope>NUCLEOTIDE SEQUENCE [LARGE SCALE GENOMIC DNA]</scope>
    <source>
        <strain evidence="3 4">DSM 22788</strain>
    </source>
</reference>
<feature type="domain" description="DUF4395" evidence="2">
    <location>
        <begin position="24"/>
        <end position="160"/>
    </location>
</feature>
<dbReference type="Pfam" id="PF14340">
    <property type="entry name" value="DUF4395"/>
    <property type="match status" value="1"/>
</dbReference>
<gene>
    <name evidence="3" type="ORF">SAMN04488565_0853</name>
</gene>
<dbReference type="EMBL" id="FNKB01000001">
    <property type="protein sequence ID" value="SDQ14283.1"/>
    <property type="molecule type" value="Genomic_DNA"/>
</dbReference>
<dbReference type="STRING" id="1079994.SAMN04488565_0853"/>